<accession>A4VRF1</accession>
<keyword evidence="2" id="KW-0547">Nucleotide-binding</keyword>
<dbReference type="KEGG" id="psa:PST_3929"/>
<evidence type="ECO:0000256" key="2">
    <source>
        <dbReference type="ARBA" id="ARBA00022741"/>
    </source>
</evidence>
<dbReference type="CDD" id="cd03230">
    <property type="entry name" value="ABC_DR_subfamily_A"/>
    <property type="match status" value="1"/>
</dbReference>
<dbReference type="EMBL" id="CP000304">
    <property type="protein sequence ID" value="ABP81552.1"/>
    <property type="molecule type" value="Genomic_DNA"/>
</dbReference>
<dbReference type="SMART" id="SM00382">
    <property type="entry name" value="AAA"/>
    <property type="match status" value="1"/>
</dbReference>
<gene>
    <name evidence="5" type="ordered locus">PST_3929</name>
</gene>
<evidence type="ECO:0000313" key="6">
    <source>
        <dbReference type="Proteomes" id="UP000000233"/>
    </source>
</evidence>
<dbReference type="InterPro" id="IPR050763">
    <property type="entry name" value="ABC_transporter_ATP-binding"/>
</dbReference>
<dbReference type="Pfam" id="PF00005">
    <property type="entry name" value="ABC_tran"/>
    <property type="match status" value="1"/>
</dbReference>
<dbReference type="PROSITE" id="PS00211">
    <property type="entry name" value="ABC_TRANSPORTER_1"/>
    <property type="match status" value="1"/>
</dbReference>
<evidence type="ECO:0000256" key="3">
    <source>
        <dbReference type="ARBA" id="ARBA00022840"/>
    </source>
</evidence>
<proteinExistence type="predicted"/>
<keyword evidence="1" id="KW-0813">Transport</keyword>
<dbReference type="eggNOG" id="COG1131">
    <property type="taxonomic scope" value="Bacteria"/>
</dbReference>
<evidence type="ECO:0000313" key="5">
    <source>
        <dbReference type="EMBL" id="ABP81552.1"/>
    </source>
</evidence>
<dbReference type="Gene3D" id="3.40.50.300">
    <property type="entry name" value="P-loop containing nucleotide triphosphate hydrolases"/>
    <property type="match status" value="1"/>
</dbReference>
<reference evidence="5 6" key="1">
    <citation type="journal article" date="2008" name="Proc. Natl. Acad. Sci. U.S.A.">
        <title>Nitrogen fixation island and rhizosphere competence traits in the genome of root-associated Pseudomonas stutzeri A1501.</title>
        <authorList>
            <person name="Yan Y."/>
            <person name="Yang J."/>
            <person name="Dou Y."/>
            <person name="Chen M."/>
            <person name="Ping S."/>
            <person name="Peng J."/>
            <person name="Lu W."/>
            <person name="Zhang W."/>
            <person name="Yao Z."/>
            <person name="Li H."/>
            <person name="Liu W."/>
            <person name="He S."/>
            <person name="Geng L."/>
            <person name="Zhang X."/>
            <person name="Yang F."/>
            <person name="Yu H."/>
            <person name="Zhan Y."/>
            <person name="Li D."/>
            <person name="Lin Z."/>
            <person name="Wang Y."/>
            <person name="Elmerich C."/>
            <person name="Lin M."/>
            <person name="Jin Q."/>
        </authorList>
    </citation>
    <scope>NUCLEOTIDE SEQUENCE [LARGE SCALE GENOMIC DNA]</scope>
    <source>
        <strain evidence="5 6">A1501</strain>
    </source>
</reference>
<protein>
    <submittedName>
        <fullName evidence="5">ABC transporter, ATP-binding protein</fullName>
    </submittedName>
</protein>
<dbReference type="SUPFAM" id="SSF52540">
    <property type="entry name" value="P-loop containing nucleoside triphosphate hydrolases"/>
    <property type="match status" value="1"/>
</dbReference>
<dbReference type="PANTHER" id="PTHR42711:SF10">
    <property type="entry name" value="ABC TRANSPORTER ATP-BINDING PROTEIN"/>
    <property type="match status" value="1"/>
</dbReference>
<keyword evidence="3 5" id="KW-0067">ATP-binding</keyword>
<dbReference type="GO" id="GO:0016887">
    <property type="term" value="F:ATP hydrolysis activity"/>
    <property type="evidence" value="ECO:0007669"/>
    <property type="project" value="InterPro"/>
</dbReference>
<organism evidence="5 6">
    <name type="scientific">Stutzerimonas stutzeri (strain A1501)</name>
    <name type="common">Pseudomonas stutzeri</name>
    <dbReference type="NCBI Taxonomy" id="379731"/>
    <lineage>
        <taxon>Bacteria</taxon>
        <taxon>Pseudomonadati</taxon>
        <taxon>Pseudomonadota</taxon>
        <taxon>Gammaproteobacteria</taxon>
        <taxon>Pseudomonadales</taxon>
        <taxon>Pseudomonadaceae</taxon>
        <taxon>Stutzerimonas</taxon>
    </lineage>
</organism>
<feature type="domain" description="ABC transporter" evidence="4">
    <location>
        <begin position="39"/>
        <end position="268"/>
    </location>
</feature>
<dbReference type="AlphaFoldDB" id="A4VRF1"/>
<dbReference type="InterPro" id="IPR027417">
    <property type="entry name" value="P-loop_NTPase"/>
</dbReference>
<dbReference type="GO" id="GO:0005524">
    <property type="term" value="F:ATP binding"/>
    <property type="evidence" value="ECO:0007669"/>
    <property type="project" value="UniProtKB-KW"/>
</dbReference>
<name>A4VRF1_STUS1</name>
<evidence type="ECO:0000259" key="4">
    <source>
        <dbReference type="PROSITE" id="PS50893"/>
    </source>
</evidence>
<keyword evidence="6" id="KW-1185">Reference proteome</keyword>
<dbReference type="HOGENOM" id="CLU_000604_1_2_6"/>
<dbReference type="PANTHER" id="PTHR42711">
    <property type="entry name" value="ABC TRANSPORTER ATP-BINDING PROTEIN"/>
    <property type="match status" value="1"/>
</dbReference>
<dbReference type="InterPro" id="IPR003593">
    <property type="entry name" value="AAA+_ATPase"/>
</dbReference>
<dbReference type="PROSITE" id="PS50893">
    <property type="entry name" value="ABC_TRANSPORTER_2"/>
    <property type="match status" value="1"/>
</dbReference>
<evidence type="ECO:0000256" key="1">
    <source>
        <dbReference type="ARBA" id="ARBA00022448"/>
    </source>
</evidence>
<dbReference type="InterPro" id="IPR003439">
    <property type="entry name" value="ABC_transporter-like_ATP-bd"/>
</dbReference>
<dbReference type="Proteomes" id="UP000000233">
    <property type="component" value="Chromosome"/>
</dbReference>
<sequence length="341" mass="38106">MTVVSSTAVGRNRRHGRTRFLSTIRPSIPRRDEPVYPVIAIEQLTKTYASGHPALKRIDLEIRKGEIFALLGPNGAGKTTLISIICGIVNPGGGRVVVDGHDIVQDYRAARSKIGLVPQELFNEGFESVWATVRFSRGLFGKAPDDSFLEKLLRDLSLWDKRNARILELSGGMKRRVMIAKALSHEPSILFLDEPTAGVDVELRRDMWEMVRGLRERGVTIILTTHYIEEAEEMADRIGVISKGEIILVEDKHVLMHKLGKKQLTLHLQRPLTAIPEELAGYPLELTDAGNQLVFTFDAQHEDTGIAELLKRLAAHGIDFKDLQSSQSSLEEIFVNLVHGR</sequence>
<dbReference type="InterPro" id="IPR017871">
    <property type="entry name" value="ABC_transporter-like_CS"/>
</dbReference>